<feature type="region of interest" description="Disordered" evidence="1">
    <location>
        <begin position="146"/>
        <end position="165"/>
    </location>
</feature>
<proteinExistence type="predicted"/>
<dbReference type="InterPro" id="IPR003772">
    <property type="entry name" value="YceD"/>
</dbReference>
<evidence type="ECO:0000313" key="2">
    <source>
        <dbReference type="EMBL" id="VAW05646.1"/>
    </source>
</evidence>
<organism evidence="2">
    <name type="scientific">hydrothermal vent metagenome</name>
    <dbReference type="NCBI Taxonomy" id="652676"/>
    <lineage>
        <taxon>unclassified sequences</taxon>
        <taxon>metagenomes</taxon>
        <taxon>ecological metagenomes</taxon>
    </lineage>
</organism>
<protein>
    <recommendedName>
        <fullName evidence="3">COG1399 protein, clustered with ribosomal protein L32p</fullName>
    </recommendedName>
</protein>
<evidence type="ECO:0000256" key="1">
    <source>
        <dbReference type="SAM" id="MobiDB-lite"/>
    </source>
</evidence>
<dbReference type="AlphaFoldDB" id="A0A3B0TF99"/>
<gene>
    <name evidence="2" type="ORF">MNBD_ALPHA07-141</name>
</gene>
<sequence length="183" mass="20034">MNDHSQAQPVYRISELSGRKPHRFSLTLDAPARAVLAQELGITGIRKLTFQGSLQADGKSDWVLEATLGTTVIQPCVVTLEPVVTRIDRRVIRRFIAGHATPQDGEDTEMPEDETVEALPDEIDMARIIAEALTLALPDYPRSDDAALETDSFAPPGITPMTNKDVKPFAGLAELRDKLDKSS</sequence>
<accession>A0A3B0TF99</accession>
<evidence type="ECO:0008006" key="3">
    <source>
        <dbReference type="Google" id="ProtNLM"/>
    </source>
</evidence>
<dbReference type="Pfam" id="PF02620">
    <property type="entry name" value="YceD"/>
    <property type="match status" value="1"/>
</dbReference>
<name>A0A3B0TF99_9ZZZZ</name>
<dbReference type="EMBL" id="UOEG01000304">
    <property type="protein sequence ID" value="VAW05646.1"/>
    <property type="molecule type" value="Genomic_DNA"/>
</dbReference>
<reference evidence="2" key="1">
    <citation type="submission" date="2018-06" db="EMBL/GenBank/DDBJ databases">
        <authorList>
            <person name="Zhirakovskaya E."/>
        </authorList>
    </citation>
    <scope>NUCLEOTIDE SEQUENCE</scope>
</reference>